<reference evidence="1" key="1">
    <citation type="submission" date="2020-09" db="EMBL/GenBank/DDBJ databases">
        <title>First Report of a novel Colistin-Resistant species of Enterobacter cloacae complex Producing MCR-5 isolated from hospital sewage water.</title>
        <authorList>
            <person name="Zhou K."/>
        </authorList>
    </citation>
    <scope>NUCLEOTIDE SEQUENCE [LARGE SCALE GENOMIC DNA]</scope>
    <source>
        <strain evidence="1">HSW1412</strain>
    </source>
</reference>
<gene>
    <name evidence="1" type="ORF">IDM36_07100</name>
</gene>
<evidence type="ECO:0000313" key="1">
    <source>
        <dbReference type="EMBL" id="QPK02700.1"/>
    </source>
</evidence>
<sequence length="65" mass="7360">MKIYDITVTGPTADWLTTARGDMPLPVFIRKLLTIIASQPEKYIDLTNTINDSVECKCQTRTTKK</sequence>
<dbReference type="AlphaFoldDB" id="A0A7T0E042"/>
<organism evidence="1">
    <name type="scientific">Enterobacter mori</name>
    <dbReference type="NCBI Taxonomy" id="539813"/>
    <lineage>
        <taxon>Bacteria</taxon>
        <taxon>Pseudomonadati</taxon>
        <taxon>Pseudomonadota</taxon>
        <taxon>Gammaproteobacteria</taxon>
        <taxon>Enterobacterales</taxon>
        <taxon>Enterobacteriaceae</taxon>
        <taxon>Enterobacter</taxon>
    </lineage>
</organism>
<proteinExistence type="predicted"/>
<dbReference type="EMBL" id="CP061801">
    <property type="protein sequence ID" value="QPK02700.1"/>
    <property type="molecule type" value="Genomic_DNA"/>
</dbReference>
<protein>
    <submittedName>
        <fullName evidence="1">Uncharacterized protein</fullName>
    </submittedName>
</protein>
<name>A0A7T0E042_9ENTR</name>
<accession>A0A7T0E042</accession>